<evidence type="ECO:0000313" key="3">
    <source>
        <dbReference type="Proteomes" id="UP001439008"/>
    </source>
</evidence>
<protein>
    <recommendedName>
        <fullName evidence="4">TOG domain-containing protein</fullName>
    </recommendedName>
</protein>
<evidence type="ECO:0000256" key="1">
    <source>
        <dbReference type="SAM" id="MobiDB-lite"/>
    </source>
</evidence>
<accession>A0ABV2ALJ2</accession>
<evidence type="ECO:0000313" key="2">
    <source>
        <dbReference type="EMBL" id="MES1920510.1"/>
    </source>
</evidence>
<evidence type="ECO:0008006" key="4">
    <source>
        <dbReference type="Google" id="ProtNLM"/>
    </source>
</evidence>
<feature type="region of interest" description="Disordered" evidence="1">
    <location>
        <begin position="304"/>
        <end position="328"/>
    </location>
</feature>
<feature type="compositionally biased region" description="Basic and acidic residues" evidence="1">
    <location>
        <begin position="316"/>
        <end position="328"/>
    </location>
</feature>
<proteinExistence type="predicted"/>
<gene>
    <name evidence="2" type="ORF">MHBO_002176</name>
</gene>
<feature type="region of interest" description="Disordered" evidence="1">
    <location>
        <begin position="266"/>
        <end position="289"/>
    </location>
</feature>
<reference evidence="2 3" key="1">
    <citation type="journal article" date="2024" name="BMC Biol.">
        <title>Comparative genomics of Ascetosporea gives new insight into the evolutionary basis for animal parasitism in Rhizaria.</title>
        <authorList>
            <person name="Hiltunen Thoren M."/>
            <person name="Onut-Brannstrom I."/>
            <person name="Alfjorden A."/>
            <person name="Peckova H."/>
            <person name="Swords F."/>
            <person name="Hooper C."/>
            <person name="Holzer A.S."/>
            <person name="Bass D."/>
            <person name="Burki F."/>
        </authorList>
    </citation>
    <scope>NUCLEOTIDE SEQUENCE [LARGE SCALE GENOMIC DNA]</scope>
    <source>
        <strain evidence="2">20-A016</strain>
    </source>
</reference>
<keyword evidence="3" id="KW-1185">Reference proteome</keyword>
<name>A0ABV2ALJ2_9EUKA</name>
<comment type="caution">
    <text evidence="2">The sequence shown here is derived from an EMBL/GenBank/DDBJ whole genome shotgun (WGS) entry which is preliminary data.</text>
</comment>
<sequence length="364" mass="42038">MISDDDPQKIFDDLKILETEVTKNPKKFQNDFSSIFEIIKFANEKAENSDLVRSMSISILTKILPQNLQQQKFENFVKFVLAKFCKNGNSVNSNLNFLAQISKIDFANFVKIAAESLKIAKFFESKYVVIRTLANILNDENLEKADKSDLFSVVLSAFTIEIEEKSKENEILSFIGFFIKNFGEKNILEIANTAELSQREQYFAKRKILRIESNFNKSEISADFVLPDVFRIDFAKIEPKLLKMDDFASFNENDLKKNAIGNSKDGANYKDYSSDSDAKNNFGDTNKQKTTNFNKDYKLIESSISNKTENDTNNDTNKDRNKDRNKDEKIVKKRIEKNKNGKSNDVVNRITDIRKRMKQLNFIL</sequence>
<dbReference type="Proteomes" id="UP001439008">
    <property type="component" value="Unassembled WGS sequence"/>
</dbReference>
<organism evidence="2 3">
    <name type="scientific">Bonamia ostreae</name>
    <dbReference type="NCBI Taxonomy" id="126728"/>
    <lineage>
        <taxon>Eukaryota</taxon>
        <taxon>Sar</taxon>
        <taxon>Rhizaria</taxon>
        <taxon>Endomyxa</taxon>
        <taxon>Ascetosporea</taxon>
        <taxon>Haplosporida</taxon>
        <taxon>Bonamia</taxon>
    </lineage>
</organism>
<dbReference type="EMBL" id="JBDODL010000712">
    <property type="protein sequence ID" value="MES1920510.1"/>
    <property type="molecule type" value="Genomic_DNA"/>
</dbReference>